<protein>
    <submittedName>
        <fullName evidence="2">Uncharacterized protein</fullName>
    </submittedName>
</protein>
<organism evidence="2 3">
    <name type="scientific">Acidianus hospitalis (strain W1)</name>
    <dbReference type="NCBI Taxonomy" id="933801"/>
    <lineage>
        <taxon>Archaea</taxon>
        <taxon>Thermoproteota</taxon>
        <taxon>Thermoprotei</taxon>
        <taxon>Sulfolobales</taxon>
        <taxon>Sulfolobaceae</taxon>
        <taxon>Acidianus</taxon>
    </lineage>
</organism>
<keyword evidence="3" id="KW-1185">Reference proteome</keyword>
<gene>
    <name evidence="2" type="ordered locus">Ahos_1785</name>
</gene>
<dbReference type="HOGENOM" id="CLU_1574880_0_0_2"/>
<dbReference type="STRING" id="933801.Ahos_1785"/>
<dbReference type="AlphaFoldDB" id="F4B6W8"/>
<dbReference type="GeneID" id="10601285"/>
<dbReference type="KEGG" id="aho:Ahos_1785"/>
<dbReference type="RefSeq" id="WP_013776576.1">
    <property type="nucleotide sequence ID" value="NC_015518.1"/>
</dbReference>
<evidence type="ECO:0000313" key="2">
    <source>
        <dbReference type="EMBL" id="AEE94661.1"/>
    </source>
</evidence>
<accession>F4B6W8</accession>
<sequence>MYTKWVYFPISSLAYAFIIFLAFKLFFIPLLLAYVLVYLFFAYLYIKGYRASVSLVALTYFLPLFFAELIVNIKLSFIDIIGLIIDIAGSLFAVLVLAIIRDVEDALFRIWVILASILTIALGIIYVIFYKSTSEIAWYFKILALDPIFIFNAYGAYLVLKRNNTTHKK</sequence>
<keyword evidence="1" id="KW-0812">Transmembrane</keyword>
<feature type="transmembrane region" description="Helical" evidence="1">
    <location>
        <begin position="12"/>
        <end position="41"/>
    </location>
</feature>
<feature type="transmembrane region" description="Helical" evidence="1">
    <location>
        <begin position="136"/>
        <end position="160"/>
    </location>
</feature>
<dbReference type="Proteomes" id="UP000008458">
    <property type="component" value="Chromosome"/>
</dbReference>
<reference key="2">
    <citation type="journal article" date="2011" name="Extremophiles">
        <title>Genomic analyses of Acidianus hospitalis W1 a host for studying crenarchaeal virus and plasmid life cycles.</title>
        <authorList>
            <person name="You X.Y."/>
            <person name="Liu C."/>
            <person name="Wang S.Y."/>
            <person name="Jiang C.Y."/>
            <person name="Shah S.A."/>
            <person name="Prangishvili D."/>
            <person name="Liu S.J."/>
            <person name="Garrett R.A."/>
        </authorList>
    </citation>
    <scope>NUCLEOTIDE SEQUENCE</scope>
    <source>
        <strain>W1</strain>
    </source>
</reference>
<evidence type="ECO:0000256" key="1">
    <source>
        <dbReference type="SAM" id="Phobius"/>
    </source>
</evidence>
<keyword evidence="1" id="KW-1133">Transmembrane helix</keyword>
<proteinExistence type="predicted"/>
<feature type="transmembrane region" description="Helical" evidence="1">
    <location>
        <begin position="77"/>
        <end position="100"/>
    </location>
</feature>
<feature type="transmembrane region" description="Helical" evidence="1">
    <location>
        <begin position="107"/>
        <end position="130"/>
    </location>
</feature>
<dbReference type="EMBL" id="CP002535">
    <property type="protein sequence ID" value="AEE94661.1"/>
    <property type="molecule type" value="Genomic_DNA"/>
</dbReference>
<keyword evidence="1" id="KW-0472">Membrane</keyword>
<name>F4B6W8_ACIHW</name>
<reference evidence="2 3" key="1">
    <citation type="journal article" date="2011" name="Extremophiles">
        <title>Genomic analysis of Acidianus hospitalis W1 a host for studying crenarchaeal virus and plasmid life cycles.</title>
        <authorList>
            <person name="You X.Y."/>
            <person name="Liu C."/>
            <person name="Wang S.Y."/>
            <person name="Jiang C.Y."/>
            <person name="Shah S.A."/>
            <person name="Prangishvili D."/>
            <person name="She Q."/>
            <person name="Liu S.J."/>
            <person name="Garrett R.A."/>
        </authorList>
    </citation>
    <scope>NUCLEOTIDE SEQUENCE [LARGE SCALE GENOMIC DNA]</scope>
    <source>
        <strain evidence="2 3">W1</strain>
    </source>
</reference>
<feature type="transmembrane region" description="Helical" evidence="1">
    <location>
        <begin position="53"/>
        <end position="71"/>
    </location>
</feature>
<evidence type="ECO:0000313" key="3">
    <source>
        <dbReference type="Proteomes" id="UP000008458"/>
    </source>
</evidence>